<organism evidence="1 2">
    <name type="scientific">Halospeciosus flavus</name>
    <dbReference type="NCBI Taxonomy" id="3032283"/>
    <lineage>
        <taxon>Archaea</taxon>
        <taxon>Methanobacteriati</taxon>
        <taxon>Methanobacteriota</taxon>
        <taxon>Stenosarchaea group</taxon>
        <taxon>Halobacteria</taxon>
        <taxon>Halobacteriales</taxon>
        <taxon>Halobacteriaceae</taxon>
        <taxon>Halospeciosus</taxon>
    </lineage>
</organism>
<dbReference type="InterPro" id="IPR019587">
    <property type="entry name" value="Polyketide_cyclase/dehydratase"/>
</dbReference>
<dbReference type="InterPro" id="IPR023393">
    <property type="entry name" value="START-like_dom_sf"/>
</dbReference>
<name>A0ABD5Z3R7_9EURY</name>
<keyword evidence="2" id="KW-1185">Reference proteome</keyword>
<dbReference type="RefSeq" id="WP_279529773.1">
    <property type="nucleotide sequence ID" value="NZ_CP122312.1"/>
</dbReference>
<dbReference type="Gene3D" id="3.30.530.20">
    <property type="match status" value="1"/>
</dbReference>
<accession>A0ABD5Z3R7</accession>
<dbReference type="EMBL" id="JBHTAR010000011">
    <property type="protein sequence ID" value="MFC7199850.1"/>
    <property type="molecule type" value="Genomic_DNA"/>
</dbReference>
<evidence type="ECO:0000313" key="2">
    <source>
        <dbReference type="Proteomes" id="UP001596447"/>
    </source>
</evidence>
<dbReference type="Proteomes" id="UP001596447">
    <property type="component" value="Unassembled WGS sequence"/>
</dbReference>
<proteinExistence type="predicted"/>
<protein>
    <submittedName>
        <fullName evidence="1">SRPBCC family protein</fullName>
    </submittedName>
</protein>
<dbReference type="AlphaFoldDB" id="A0ABD5Z3R7"/>
<evidence type="ECO:0000313" key="1">
    <source>
        <dbReference type="EMBL" id="MFC7199850.1"/>
    </source>
</evidence>
<dbReference type="SUPFAM" id="SSF55961">
    <property type="entry name" value="Bet v1-like"/>
    <property type="match status" value="1"/>
</dbReference>
<gene>
    <name evidence="1" type="ORF">ACFQJ9_10605</name>
</gene>
<sequence>MTVRVERTFELSLPLETVWEFIADPAKRASAISVVDDYESDGERGVWHVRLPLLGRTIDVETRDVERDPPRYVKFVGESSVFQVTGEHELEATDEGCRLTNRFVVDGRLPGVETFFEQRLDEELTNIERAIREREQEGT</sequence>
<comment type="caution">
    <text evidence="1">The sequence shown here is derived from an EMBL/GenBank/DDBJ whole genome shotgun (WGS) entry which is preliminary data.</text>
</comment>
<dbReference type="Pfam" id="PF10604">
    <property type="entry name" value="Polyketide_cyc2"/>
    <property type="match status" value="1"/>
</dbReference>
<reference evidence="1 2" key="1">
    <citation type="journal article" date="2019" name="Int. J. Syst. Evol. Microbiol.">
        <title>The Global Catalogue of Microorganisms (GCM) 10K type strain sequencing project: providing services to taxonomists for standard genome sequencing and annotation.</title>
        <authorList>
            <consortium name="The Broad Institute Genomics Platform"/>
            <consortium name="The Broad Institute Genome Sequencing Center for Infectious Disease"/>
            <person name="Wu L."/>
            <person name="Ma J."/>
        </authorList>
    </citation>
    <scope>NUCLEOTIDE SEQUENCE [LARGE SCALE GENOMIC DNA]</scope>
    <source>
        <strain evidence="1 2">XZGYJ-43</strain>
    </source>
</reference>